<dbReference type="InterPro" id="IPR013324">
    <property type="entry name" value="RNA_pol_sigma_r3/r4-like"/>
</dbReference>
<proteinExistence type="inferred from homology"/>
<dbReference type="InterPro" id="IPR013325">
    <property type="entry name" value="RNA_pol_sigma_r2"/>
</dbReference>
<dbReference type="InterPro" id="IPR013249">
    <property type="entry name" value="RNA_pol_sigma70_r4_t2"/>
</dbReference>
<dbReference type="Pfam" id="PF04542">
    <property type="entry name" value="Sigma70_r2"/>
    <property type="match status" value="1"/>
</dbReference>
<evidence type="ECO:0000256" key="5">
    <source>
        <dbReference type="NCBIfam" id="TIGR02959"/>
    </source>
</evidence>
<dbReference type="InterPro" id="IPR036388">
    <property type="entry name" value="WH-like_DNA-bd_sf"/>
</dbReference>
<dbReference type="AlphaFoldDB" id="A0A1G5S135"/>
<feature type="domain" description="RNA polymerase sigma factor 70 region 4 type 2" evidence="7">
    <location>
        <begin position="111"/>
        <end position="163"/>
    </location>
</feature>
<dbReference type="Proteomes" id="UP000199208">
    <property type="component" value="Unassembled WGS sequence"/>
</dbReference>
<keyword evidence="2" id="KW-0805">Transcription regulation</keyword>
<dbReference type="STRING" id="1120920.SAMN03080599_02089"/>
<dbReference type="Pfam" id="PF08281">
    <property type="entry name" value="Sigma70_r4_2"/>
    <property type="match status" value="1"/>
</dbReference>
<evidence type="ECO:0000259" key="7">
    <source>
        <dbReference type="Pfam" id="PF08281"/>
    </source>
</evidence>
<evidence type="ECO:0000256" key="2">
    <source>
        <dbReference type="ARBA" id="ARBA00023015"/>
    </source>
</evidence>
<evidence type="ECO:0000259" key="6">
    <source>
        <dbReference type="Pfam" id="PF04542"/>
    </source>
</evidence>
<keyword evidence="4" id="KW-0804">Transcription</keyword>
<dbReference type="InterPro" id="IPR007627">
    <property type="entry name" value="RNA_pol_sigma70_r2"/>
</dbReference>
<dbReference type="CDD" id="cd06171">
    <property type="entry name" value="Sigma70_r4"/>
    <property type="match status" value="1"/>
</dbReference>
<dbReference type="PANTHER" id="PTHR43133:SF62">
    <property type="entry name" value="RNA POLYMERASE SIGMA FACTOR SIGZ"/>
    <property type="match status" value="1"/>
</dbReference>
<name>A0A1G5S135_9FIRM</name>
<dbReference type="NCBIfam" id="NF007215">
    <property type="entry name" value="PRK09637.1"/>
    <property type="match status" value="1"/>
</dbReference>
<dbReference type="GO" id="GO:0003677">
    <property type="term" value="F:DNA binding"/>
    <property type="evidence" value="ECO:0007669"/>
    <property type="project" value="InterPro"/>
</dbReference>
<organism evidence="8 9">
    <name type="scientific">Acidaminobacter hydrogenoformans DSM 2784</name>
    <dbReference type="NCBI Taxonomy" id="1120920"/>
    <lineage>
        <taxon>Bacteria</taxon>
        <taxon>Bacillati</taxon>
        <taxon>Bacillota</taxon>
        <taxon>Clostridia</taxon>
        <taxon>Peptostreptococcales</taxon>
        <taxon>Acidaminobacteraceae</taxon>
        <taxon>Acidaminobacter</taxon>
    </lineage>
</organism>
<dbReference type="GO" id="GO:0016987">
    <property type="term" value="F:sigma factor activity"/>
    <property type="evidence" value="ECO:0007669"/>
    <property type="project" value="UniProtKB-KW"/>
</dbReference>
<feature type="domain" description="RNA polymerase sigma-70 region 2" evidence="6">
    <location>
        <begin position="10"/>
        <end position="74"/>
    </location>
</feature>
<keyword evidence="3" id="KW-0731">Sigma factor</keyword>
<dbReference type="GO" id="GO:0006352">
    <property type="term" value="P:DNA-templated transcription initiation"/>
    <property type="evidence" value="ECO:0007669"/>
    <property type="project" value="InterPro"/>
</dbReference>
<evidence type="ECO:0000256" key="4">
    <source>
        <dbReference type="ARBA" id="ARBA00023163"/>
    </source>
</evidence>
<dbReference type="EMBL" id="FMWL01000010">
    <property type="protein sequence ID" value="SCZ80074.1"/>
    <property type="molecule type" value="Genomic_DNA"/>
</dbReference>
<dbReference type="InterPro" id="IPR014284">
    <property type="entry name" value="RNA_pol_sigma-70_dom"/>
</dbReference>
<dbReference type="SUPFAM" id="SSF88659">
    <property type="entry name" value="Sigma3 and sigma4 domains of RNA polymerase sigma factors"/>
    <property type="match status" value="1"/>
</dbReference>
<dbReference type="RefSeq" id="WP_092591226.1">
    <property type="nucleotide sequence ID" value="NZ_FMWL01000010.1"/>
</dbReference>
<dbReference type="Gene3D" id="1.10.10.10">
    <property type="entry name" value="Winged helix-like DNA-binding domain superfamily/Winged helix DNA-binding domain"/>
    <property type="match status" value="1"/>
</dbReference>
<comment type="similarity">
    <text evidence="1">Belongs to the sigma-70 factor family. ECF subfamily.</text>
</comment>
<evidence type="ECO:0000313" key="8">
    <source>
        <dbReference type="EMBL" id="SCZ80074.1"/>
    </source>
</evidence>
<dbReference type="OrthoDB" id="9784984at2"/>
<dbReference type="Gene3D" id="1.10.1740.10">
    <property type="match status" value="1"/>
</dbReference>
<accession>A0A1G5S135</accession>
<evidence type="ECO:0000256" key="3">
    <source>
        <dbReference type="ARBA" id="ARBA00023082"/>
    </source>
</evidence>
<dbReference type="PANTHER" id="PTHR43133">
    <property type="entry name" value="RNA POLYMERASE ECF-TYPE SIGMA FACTO"/>
    <property type="match status" value="1"/>
</dbReference>
<evidence type="ECO:0000313" key="9">
    <source>
        <dbReference type="Proteomes" id="UP000199208"/>
    </source>
</evidence>
<keyword evidence="9" id="KW-1185">Reference proteome</keyword>
<protein>
    <recommendedName>
        <fullName evidence="5">RNA polymerase sigma factor SigZ</fullName>
    </recommendedName>
</protein>
<sequence length="193" mass="21970">MAETCVTCLWETLHEPLEKFIARRVSNPHDAEDLLQEVFVKISLRLDTLQDQDKLHSWIYQIARNVIIDYYRSGKTFEALPEDLVEGIGGVAEPSAEVLVVGGNANAEMANCLTGMIQRLPEKYREAIMLTEYENLTQTALAARLGLSVSGAKSRVQRGRKLLKEMMLDCCRLEFDRCGNIIDFQRYQPEKKC</sequence>
<dbReference type="NCBIfam" id="TIGR02937">
    <property type="entry name" value="sigma70-ECF"/>
    <property type="match status" value="1"/>
</dbReference>
<evidence type="ECO:0000256" key="1">
    <source>
        <dbReference type="ARBA" id="ARBA00010641"/>
    </source>
</evidence>
<dbReference type="InterPro" id="IPR014304">
    <property type="entry name" value="RNA_pol_sigma-Z"/>
</dbReference>
<gene>
    <name evidence="8" type="ORF">SAMN03080599_02089</name>
</gene>
<reference evidence="8 9" key="1">
    <citation type="submission" date="2016-10" db="EMBL/GenBank/DDBJ databases">
        <authorList>
            <person name="de Groot N.N."/>
        </authorList>
    </citation>
    <scope>NUCLEOTIDE SEQUENCE [LARGE SCALE GENOMIC DNA]</scope>
    <source>
        <strain evidence="8 9">DSM 2784</strain>
    </source>
</reference>
<dbReference type="NCBIfam" id="TIGR02959">
    <property type="entry name" value="SigZ"/>
    <property type="match status" value="1"/>
</dbReference>
<dbReference type="InterPro" id="IPR039425">
    <property type="entry name" value="RNA_pol_sigma-70-like"/>
</dbReference>
<dbReference type="SUPFAM" id="SSF88946">
    <property type="entry name" value="Sigma2 domain of RNA polymerase sigma factors"/>
    <property type="match status" value="1"/>
</dbReference>